<accession>A0A3B0R5V8</accession>
<dbReference type="SMART" id="SM00028">
    <property type="entry name" value="TPR"/>
    <property type="match status" value="5"/>
</dbReference>
<evidence type="ECO:0000256" key="2">
    <source>
        <dbReference type="ARBA" id="ARBA00022803"/>
    </source>
</evidence>
<protein>
    <submittedName>
        <fullName evidence="3">Uncharacterized protein</fullName>
    </submittedName>
</protein>
<dbReference type="PROSITE" id="PS50005">
    <property type="entry name" value="TPR"/>
    <property type="match status" value="2"/>
</dbReference>
<dbReference type="InterPro" id="IPR011990">
    <property type="entry name" value="TPR-like_helical_dom_sf"/>
</dbReference>
<dbReference type="PANTHER" id="PTHR44858:SF1">
    <property type="entry name" value="UDP-N-ACETYLGLUCOSAMINE--PEPTIDE N-ACETYLGLUCOSAMINYLTRANSFERASE SPINDLY-RELATED"/>
    <property type="match status" value="1"/>
</dbReference>
<name>A0A3B0R5V8_9ZZZZ</name>
<dbReference type="Gene3D" id="1.25.40.10">
    <property type="entry name" value="Tetratricopeptide repeat domain"/>
    <property type="match status" value="1"/>
</dbReference>
<dbReference type="PROSITE" id="PS50293">
    <property type="entry name" value="TPR_REGION"/>
    <property type="match status" value="1"/>
</dbReference>
<dbReference type="PANTHER" id="PTHR44858">
    <property type="entry name" value="TETRATRICOPEPTIDE REPEAT PROTEIN 6"/>
    <property type="match status" value="1"/>
</dbReference>
<dbReference type="SUPFAM" id="SSF53756">
    <property type="entry name" value="UDP-Glycosyltransferase/glycogen phosphorylase"/>
    <property type="match status" value="1"/>
</dbReference>
<keyword evidence="2" id="KW-0802">TPR repeat</keyword>
<reference evidence="3" key="1">
    <citation type="submission" date="2018-06" db="EMBL/GenBank/DDBJ databases">
        <authorList>
            <person name="Zhirakovskaya E."/>
        </authorList>
    </citation>
    <scope>NUCLEOTIDE SEQUENCE</scope>
</reference>
<sequence>MDFEIDVLGNTAPEVAKNKAKGSVGGMQLAKIQGQGASGKKRKINSILKRAMAAIADGRALDAVKLAIRALNMDEDSAPANHVMAVAVEKLGHLSKALDFYQRAWELNPSDADIYQNLSLVAWKLDLLPAAEKFLRLFLEMKPGDIDGVINLSGVLRDNGQFEDAIELLKTALFANEAVPSLWNALGTVLLEQGEPEQALTFYDEALRLQPEFSRGWHNVAYAAGLLGDRERAIAAGRKALINPASPEDRETMRYGLGESLLAVGEVAEGWQNYAARLHPDYEKSMLFVMNSPQIPMRGDVRGKSILLVGEQGLGDEVMYLNACADLQRAIGPDGKLEIAVEHRLVPLITRSFPNATVGGHKTAEKEGRTFRVVDWQGQNDGWIPLAQTAAMYRNSVAEFPKRDAFLKPDETRVREIEKQLAALPAGPKIGILWKSLLMNVSRSKYFTPFEQWKQVLNVPGAVFVNMQYGDSADEIAQIEDELGIRIHSIPGLDLKDDLDGVAAACCALDTVIGPMSATTNLGAASGANIWFLIVAEAWPLLGTDYNPWYPNAKVFANPGLGEWSDTMSKVASCLQTQIGSKAAA</sequence>
<gene>
    <name evidence="3" type="ORF">MNBD_ALPHA06-776</name>
</gene>
<dbReference type="InterPro" id="IPR050498">
    <property type="entry name" value="Ycf3"/>
</dbReference>
<evidence type="ECO:0000256" key="1">
    <source>
        <dbReference type="ARBA" id="ARBA00022737"/>
    </source>
</evidence>
<dbReference type="InterPro" id="IPR019734">
    <property type="entry name" value="TPR_rpt"/>
</dbReference>
<proteinExistence type="predicted"/>
<dbReference type="Pfam" id="PF13432">
    <property type="entry name" value="TPR_16"/>
    <property type="match status" value="1"/>
</dbReference>
<evidence type="ECO:0000313" key="3">
    <source>
        <dbReference type="EMBL" id="VAV86957.1"/>
    </source>
</evidence>
<dbReference type="AlphaFoldDB" id="A0A3B0R5V8"/>
<dbReference type="EMBL" id="UOEE01000021">
    <property type="protein sequence ID" value="VAV86957.1"/>
    <property type="molecule type" value="Genomic_DNA"/>
</dbReference>
<organism evidence="3">
    <name type="scientific">hydrothermal vent metagenome</name>
    <dbReference type="NCBI Taxonomy" id="652676"/>
    <lineage>
        <taxon>unclassified sequences</taxon>
        <taxon>metagenomes</taxon>
        <taxon>ecological metagenomes</taxon>
    </lineage>
</organism>
<keyword evidence="1" id="KW-0677">Repeat</keyword>
<dbReference type="SUPFAM" id="SSF48452">
    <property type="entry name" value="TPR-like"/>
    <property type="match status" value="1"/>
</dbReference>